<keyword evidence="6" id="KW-0564">Palmitate</keyword>
<feature type="domain" description="Spore germination GerAC-like C-terminal" evidence="8">
    <location>
        <begin position="206"/>
        <end position="379"/>
    </location>
</feature>
<keyword evidence="5" id="KW-0472">Membrane</keyword>
<evidence type="ECO:0000256" key="6">
    <source>
        <dbReference type="ARBA" id="ARBA00023139"/>
    </source>
</evidence>
<dbReference type="PROSITE" id="PS51257">
    <property type="entry name" value="PROKAR_LIPOPROTEIN"/>
    <property type="match status" value="1"/>
</dbReference>
<dbReference type="AlphaFoldDB" id="A0A7W5FPJ5"/>
<evidence type="ECO:0000256" key="3">
    <source>
        <dbReference type="ARBA" id="ARBA00022544"/>
    </source>
</evidence>
<evidence type="ECO:0000256" key="2">
    <source>
        <dbReference type="ARBA" id="ARBA00007886"/>
    </source>
</evidence>
<comment type="similarity">
    <text evidence="2">Belongs to the GerABKC lipoprotein family.</text>
</comment>
<reference evidence="10 11" key="1">
    <citation type="submission" date="2020-08" db="EMBL/GenBank/DDBJ databases">
        <title>Genomic Encyclopedia of Type Strains, Phase III (KMG-III): the genomes of soil and plant-associated and newly described type strains.</title>
        <authorList>
            <person name="Whitman W."/>
        </authorList>
    </citation>
    <scope>NUCLEOTIDE SEQUENCE [LARGE SCALE GENOMIC DNA]</scope>
    <source>
        <strain evidence="10 11">CECT 5862</strain>
    </source>
</reference>
<feature type="domain" description="Spore germination protein N-terminal" evidence="9">
    <location>
        <begin position="24"/>
        <end position="197"/>
    </location>
</feature>
<dbReference type="RefSeq" id="WP_183602028.1">
    <property type="nucleotide sequence ID" value="NZ_JACHXK010000010.1"/>
</dbReference>
<dbReference type="GO" id="GO:0009847">
    <property type="term" value="P:spore germination"/>
    <property type="evidence" value="ECO:0007669"/>
    <property type="project" value="InterPro"/>
</dbReference>
<keyword evidence="7" id="KW-0449">Lipoprotein</keyword>
<dbReference type="InterPro" id="IPR046953">
    <property type="entry name" value="Spore_GerAC-like_C"/>
</dbReference>
<dbReference type="PANTHER" id="PTHR35789:SF1">
    <property type="entry name" value="SPORE GERMINATION PROTEIN B3"/>
    <property type="match status" value="1"/>
</dbReference>
<evidence type="ECO:0000256" key="7">
    <source>
        <dbReference type="ARBA" id="ARBA00023288"/>
    </source>
</evidence>
<evidence type="ECO:0000313" key="10">
    <source>
        <dbReference type="EMBL" id="MBB3112094.1"/>
    </source>
</evidence>
<keyword evidence="11" id="KW-1185">Reference proteome</keyword>
<evidence type="ECO:0000259" key="8">
    <source>
        <dbReference type="Pfam" id="PF05504"/>
    </source>
</evidence>
<dbReference type="InterPro" id="IPR038501">
    <property type="entry name" value="Spore_GerAC_C_sf"/>
</dbReference>
<sequence length="390" mass="43903">MMTRRMMFIASLVAFALLVTGCRDQRIIERMGFTRTVAFDLPPDDGESQDQKDKMLRVTLSIPKAQPENSRIVLTTTAHSSKEARVIVSRKNNRRIVSGQLRSALFGSRLAKEGLWKYIDTLVRDPSIGSKVNVVIVSGNANALLERDFKQYPSTGEYIDDLLRNASGLTEIPQANLHTFARDYFDKGVDPVAPLLKEDKQTLSVDGIALFRSDRYVGRIPPTKSLLFSFLHDNIATGEIVMKLPGAEGAKDEMIMLSFVASKRKITAKVRKPVRSGDDVAIDIRLRISGEVLEYTGKLNLQKTEDQLVLEKQMKAYVEKETKTLIEEILKLKSDPFGFGKKVRNQISYREWDKLQWHDAILPGVSVQVHADVKVKDIGKLQEADPVDEE</sequence>
<keyword evidence="3" id="KW-0309">Germination</keyword>
<evidence type="ECO:0000313" key="11">
    <source>
        <dbReference type="Proteomes" id="UP000570361"/>
    </source>
</evidence>
<comment type="subcellular location">
    <subcellularLocation>
        <location evidence="1">Membrane</location>
        <topology evidence="1">Lipid-anchor</topology>
    </subcellularLocation>
</comment>
<proteinExistence type="inferred from homology"/>
<evidence type="ECO:0000256" key="1">
    <source>
        <dbReference type="ARBA" id="ARBA00004635"/>
    </source>
</evidence>
<dbReference type="InterPro" id="IPR008844">
    <property type="entry name" value="Spore_GerAC-like"/>
</dbReference>
<evidence type="ECO:0000256" key="5">
    <source>
        <dbReference type="ARBA" id="ARBA00023136"/>
    </source>
</evidence>
<dbReference type="Pfam" id="PF25198">
    <property type="entry name" value="Spore_GerAC_N"/>
    <property type="match status" value="1"/>
</dbReference>
<comment type="caution">
    <text evidence="10">The sequence shown here is derived from an EMBL/GenBank/DDBJ whole genome shotgun (WGS) entry which is preliminary data.</text>
</comment>
<accession>A0A7W5FPJ5</accession>
<dbReference type="Proteomes" id="UP000570361">
    <property type="component" value="Unassembled WGS sequence"/>
</dbReference>
<organism evidence="10 11">
    <name type="scientific">Paenibacillus phyllosphaerae</name>
    <dbReference type="NCBI Taxonomy" id="274593"/>
    <lineage>
        <taxon>Bacteria</taxon>
        <taxon>Bacillati</taxon>
        <taxon>Bacillota</taxon>
        <taxon>Bacilli</taxon>
        <taxon>Bacillales</taxon>
        <taxon>Paenibacillaceae</taxon>
        <taxon>Paenibacillus</taxon>
    </lineage>
</organism>
<protein>
    <submittedName>
        <fullName evidence="10">Spore germination protein</fullName>
    </submittedName>
</protein>
<dbReference type="EMBL" id="JACHXK010000010">
    <property type="protein sequence ID" value="MBB3112094.1"/>
    <property type="molecule type" value="Genomic_DNA"/>
</dbReference>
<evidence type="ECO:0000256" key="4">
    <source>
        <dbReference type="ARBA" id="ARBA00022729"/>
    </source>
</evidence>
<dbReference type="InterPro" id="IPR057336">
    <property type="entry name" value="GerAC_N"/>
</dbReference>
<dbReference type="Gene3D" id="3.30.300.210">
    <property type="entry name" value="Nutrient germinant receptor protein C, domain 3"/>
    <property type="match status" value="1"/>
</dbReference>
<dbReference type="Pfam" id="PF05504">
    <property type="entry name" value="Spore_GerAC"/>
    <property type="match status" value="1"/>
</dbReference>
<dbReference type="NCBIfam" id="TIGR02887">
    <property type="entry name" value="spore_ger_x_C"/>
    <property type="match status" value="1"/>
</dbReference>
<keyword evidence="4" id="KW-0732">Signal</keyword>
<dbReference type="PANTHER" id="PTHR35789">
    <property type="entry name" value="SPORE GERMINATION PROTEIN B3"/>
    <property type="match status" value="1"/>
</dbReference>
<gene>
    <name evidence="10" type="ORF">FHS18_004172</name>
</gene>
<evidence type="ECO:0000259" key="9">
    <source>
        <dbReference type="Pfam" id="PF25198"/>
    </source>
</evidence>
<name>A0A7W5FPJ5_9BACL</name>
<dbReference type="GO" id="GO:0016020">
    <property type="term" value="C:membrane"/>
    <property type="evidence" value="ECO:0007669"/>
    <property type="project" value="UniProtKB-SubCell"/>
</dbReference>